<evidence type="ECO:0000313" key="1">
    <source>
        <dbReference type="EMBL" id="ABK26585.1"/>
    </source>
</evidence>
<sequence length="98" mass="11447">MAFIRLSYFIEMIDAIIDLSVRFIGSMKSNSPAPSLVLSFIIVFTVLQIQWKCFSGKRSNGGNCFYCFADPMEAFFFLEEIQCKLFFFLEEIQWKVEN</sequence>
<protein>
    <submittedName>
        <fullName evidence="1">Uncharacterized protein</fullName>
    </submittedName>
</protein>
<reference evidence="1" key="1">
    <citation type="journal article" date="2008" name="BMC Genomics">
        <title>A conifer genomics resource of 200,000 spruce (Picea spp.) ESTs and 6,464 high-quality, sequence-finished full-length cDNAs for Sitka spruce (Picea sitchensis).</title>
        <authorList>
            <person name="Ralph S.G."/>
            <person name="Chun H.J."/>
            <person name="Kolosova N."/>
            <person name="Cooper D."/>
            <person name="Oddy C."/>
            <person name="Ritland C.E."/>
            <person name="Kirkpatrick R."/>
            <person name="Moore R."/>
            <person name="Barber S."/>
            <person name="Holt R.A."/>
            <person name="Jones S.J."/>
            <person name="Marra M.A."/>
            <person name="Douglas C.J."/>
            <person name="Ritland K."/>
            <person name="Bohlmann J."/>
        </authorList>
    </citation>
    <scope>NUCLEOTIDE SEQUENCE</scope>
    <source>
        <tissue evidence="1">Green portion of the leader tissue</tissue>
    </source>
</reference>
<accession>A9P124</accession>
<dbReference type="EMBL" id="EF087339">
    <property type="protein sequence ID" value="ABK26585.1"/>
    <property type="molecule type" value="mRNA"/>
</dbReference>
<dbReference type="AlphaFoldDB" id="A9P124"/>
<organism evidence="1">
    <name type="scientific">Picea sitchensis</name>
    <name type="common">Sitka spruce</name>
    <name type="synonym">Pinus sitchensis</name>
    <dbReference type="NCBI Taxonomy" id="3332"/>
    <lineage>
        <taxon>Eukaryota</taxon>
        <taxon>Viridiplantae</taxon>
        <taxon>Streptophyta</taxon>
        <taxon>Embryophyta</taxon>
        <taxon>Tracheophyta</taxon>
        <taxon>Spermatophyta</taxon>
        <taxon>Pinopsida</taxon>
        <taxon>Pinidae</taxon>
        <taxon>Conifers I</taxon>
        <taxon>Pinales</taxon>
        <taxon>Pinaceae</taxon>
        <taxon>Picea</taxon>
    </lineage>
</organism>
<proteinExistence type="evidence at transcript level"/>
<name>A9P124_PICSI</name>